<feature type="region of interest" description="Disordered" evidence="1">
    <location>
        <begin position="1"/>
        <end position="22"/>
    </location>
</feature>
<evidence type="ECO:0000313" key="3">
    <source>
        <dbReference type="Proteomes" id="UP000322234"/>
    </source>
</evidence>
<reference evidence="2" key="1">
    <citation type="submission" date="2019-10" db="EMBL/GenBank/DDBJ databases">
        <title>The sequence and de novo assembly of the wild yak genome.</title>
        <authorList>
            <person name="Liu Y."/>
        </authorList>
    </citation>
    <scope>NUCLEOTIDE SEQUENCE [LARGE SCALE GENOMIC DNA]</scope>
    <source>
        <strain evidence="2">WY2019</strain>
    </source>
</reference>
<comment type="caution">
    <text evidence="2">The sequence shown here is derived from an EMBL/GenBank/DDBJ whole genome shotgun (WGS) entry which is preliminary data.</text>
</comment>
<sequence length="94" mass="10578">MVTEDHRPGSGERIVGPRGRPEHLEKGLSPLTCLLVQLIPSTVTLSQPSPSSEKLKEADFHRSVHWGWNTVTQTPTVELKIERPIQIFPYPQIT</sequence>
<protein>
    <submittedName>
        <fullName evidence="2">Uncharacterized protein</fullName>
    </submittedName>
</protein>
<organism evidence="2 3">
    <name type="scientific">Bos mutus</name>
    <name type="common">wild yak</name>
    <dbReference type="NCBI Taxonomy" id="72004"/>
    <lineage>
        <taxon>Eukaryota</taxon>
        <taxon>Metazoa</taxon>
        <taxon>Chordata</taxon>
        <taxon>Craniata</taxon>
        <taxon>Vertebrata</taxon>
        <taxon>Euteleostomi</taxon>
        <taxon>Mammalia</taxon>
        <taxon>Eutheria</taxon>
        <taxon>Laurasiatheria</taxon>
        <taxon>Artiodactyla</taxon>
        <taxon>Ruminantia</taxon>
        <taxon>Pecora</taxon>
        <taxon>Bovidae</taxon>
        <taxon>Bovinae</taxon>
        <taxon>Bos</taxon>
    </lineage>
</organism>
<dbReference type="EMBL" id="VBQZ03000039">
    <property type="protein sequence ID" value="MXQ87631.1"/>
    <property type="molecule type" value="Genomic_DNA"/>
</dbReference>
<accession>A0A6B0RF17</accession>
<feature type="compositionally biased region" description="Basic and acidic residues" evidence="1">
    <location>
        <begin position="1"/>
        <end position="10"/>
    </location>
</feature>
<evidence type="ECO:0000256" key="1">
    <source>
        <dbReference type="SAM" id="MobiDB-lite"/>
    </source>
</evidence>
<name>A0A6B0RF17_9CETA</name>
<keyword evidence="3" id="KW-1185">Reference proteome</keyword>
<gene>
    <name evidence="2" type="ORF">E5288_WYG017769</name>
</gene>
<dbReference type="Proteomes" id="UP000322234">
    <property type="component" value="Unassembled WGS sequence"/>
</dbReference>
<proteinExistence type="predicted"/>
<dbReference type="AlphaFoldDB" id="A0A6B0RF17"/>
<evidence type="ECO:0000313" key="2">
    <source>
        <dbReference type="EMBL" id="MXQ87631.1"/>
    </source>
</evidence>